<dbReference type="GO" id="GO:0003676">
    <property type="term" value="F:nucleic acid binding"/>
    <property type="evidence" value="ECO:0007669"/>
    <property type="project" value="InterPro"/>
</dbReference>
<name>A0A5N0Z340_9ENTE</name>
<dbReference type="EMBL" id="VYUT01000001">
    <property type="protein sequence ID" value="KAA9208718.1"/>
    <property type="molecule type" value="Genomic_DNA"/>
</dbReference>
<dbReference type="InterPro" id="IPR053392">
    <property type="entry name" value="Transposase_IS30-like"/>
</dbReference>
<gene>
    <name evidence="3" type="ORF">F6X95_01135</name>
</gene>
<comment type="caution">
    <text evidence="3">The sequence shown here is derived from an EMBL/GenBank/DDBJ whole genome shotgun (WGS) entry which is preliminary data.</text>
</comment>
<dbReference type="PROSITE" id="PS50994">
    <property type="entry name" value="INTEGRASE"/>
    <property type="match status" value="1"/>
</dbReference>
<dbReference type="GO" id="GO:0005829">
    <property type="term" value="C:cytosol"/>
    <property type="evidence" value="ECO:0007669"/>
    <property type="project" value="TreeGrafter"/>
</dbReference>
<evidence type="ECO:0000313" key="4">
    <source>
        <dbReference type="Proteomes" id="UP000326078"/>
    </source>
</evidence>
<dbReference type="PANTHER" id="PTHR10948:SF23">
    <property type="entry name" value="TRANSPOSASE INSI FOR INSERTION SEQUENCE ELEMENT IS30A-RELATED"/>
    <property type="match status" value="1"/>
</dbReference>
<dbReference type="GO" id="GO:0004803">
    <property type="term" value="F:transposase activity"/>
    <property type="evidence" value="ECO:0007669"/>
    <property type="project" value="TreeGrafter"/>
</dbReference>
<keyword evidence="1" id="KW-0233">DNA recombination</keyword>
<proteinExistence type="predicted"/>
<protein>
    <submittedName>
        <fullName evidence="3">IS30 family transposase</fullName>
    </submittedName>
</protein>
<evidence type="ECO:0000313" key="3">
    <source>
        <dbReference type="EMBL" id="KAA9208718.1"/>
    </source>
</evidence>
<dbReference type="RefSeq" id="WP_151026474.1">
    <property type="nucleotide sequence ID" value="NZ_SJOV01000006.1"/>
</dbReference>
<dbReference type="InterPro" id="IPR036397">
    <property type="entry name" value="RNaseH_sf"/>
</dbReference>
<dbReference type="GO" id="GO:0015074">
    <property type="term" value="P:DNA integration"/>
    <property type="evidence" value="ECO:0007669"/>
    <property type="project" value="InterPro"/>
</dbReference>
<feature type="domain" description="Integrase catalytic" evidence="2">
    <location>
        <begin position="186"/>
        <end position="352"/>
    </location>
</feature>
<dbReference type="NCBIfam" id="NF033563">
    <property type="entry name" value="transpos_IS30"/>
    <property type="match status" value="1"/>
</dbReference>
<sequence length="358" mass="40960">MTQFENTTESHKGKHLSYDERVLIAYLKNVKTLSNRAIAKELGRAPQTIHTEIKDGTVTTIKQRQKQGDKQYEYYQTDYSAQAGQTAYDTARINSGRPHKWIESTAFLDFIDDQILNYHQSPDSIIGSAKTQNLFPDNLIPCTKTLYNWIDQGFLETQNLDLPLKLNRQTKTAKNKKNKTVLGNSIENRPDIVKAREEFGHWEIDTVVGLKTGQDNVLLTLTERKTRFEIIQKIDGKNAAAVTAGIAQLRKQCDFFFSDIFKTITSDNGVEFANLSSCLNGITEVFFTHPYSSWERGTNERHNGMIHRFIPKGTEMRTVSRLHIKRVENWMNQLPRKILGYQTPRQAFQAEAAKLLAA</sequence>
<accession>A0A5N0Z340</accession>
<evidence type="ECO:0000256" key="1">
    <source>
        <dbReference type="ARBA" id="ARBA00023172"/>
    </source>
</evidence>
<dbReference type="InterPro" id="IPR051917">
    <property type="entry name" value="Transposase-Integrase"/>
</dbReference>
<dbReference type="GO" id="GO:0006310">
    <property type="term" value="P:DNA recombination"/>
    <property type="evidence" value="ECO:0007669"/>
    <property type="project" value="UniProtKB-KW"/>
</dbReference>
<dbReference type="AlphaFoldDB" id="A0A5N0Z340"/>
<dbReference type="PANTHER" id="PTHR10948">
    <property type="entry name" value="TRANSPOSASE"/>
    <property type="match status" value="1"/>
</dbReference>
<dbReference type="Pfam" id="PF13936">
    <property type="entry name" value="HTH_38"/>
    <property type="match status" value="1"/>
</dbReference>
<dbReference type="GO" id="GO:0032196">
    <property type="term" value="P:transposition"/>
    <property type="evidence" value="ECO:0007669"/>
    <property type="project" value="TreeGrafter"/>
</dbReference>
<reference evidence="3 4" key="1">
    <citation type="submission" date="2019-09" db="EMBL/GenBank/DDBJ databases">
        <title>Vancomyinc resistant enterococci isolated from farm animals in Switzerland.</title>
        <authorList>
            <person name="Stevens M.J.A."/>
            <person name="Stephan R."/>
            <person name="Morach M."/>
            <person name="Nuesch-Inderbinen M."/>
        </authorList>
    </citation>
    <scope>NUCLEOTIDE SEQUENCE [LARGE SCALE GENOMIC DNA]</scope>
    <source>
        <strain evidence="3 4">GH27</strain>
    </source>
</reference>
<dbReference type="InterPro" id="IPR025246">
    <property type="entry name" value="IS30-like_HTH"/>
</dbReference>
<dbReference type="Proteomes" id="UP000326078">
    <property type="component" value="Unassembled WGS sequence"/>
</dbReference>
<dbReference type="Gene3D" id="3.30.420.10">
    <property type="entry name" value="Ribonuclease H-like superfamily/Ribonuclease H"/>
    <property type="match status" value="1"/>
</dbReference>
<dbReference type="InterPro" id="IPR001584">
    <property type="entry name" value="Integrase_cat-core"/>
</dbReference>
<evidence type="ECO:0000259" key="2">
    <source>
        <dbReference type="PROSITE" id="PS50994"/>
    </source>
</evidence>
<organism evidence="3 4">
    <name type="scientific">Enterococcus durans</name>
    <dbReference type="NCBI Taxonomy" id="53345"/>
    <lineage>
        <taxon>Bacteria</taxon>
        <taxon>Bacillati</taxon>
        <taxon>Bacillota</taxon>
        <taxon>Bacilli</taxon>
        <taxon>Lactobacillales</taxon>
        <taxon>Enterococcaceae</taxon>
        <taxon>Enterococcus</taxon>
    </lineage>
</organism>
<dbReference type="SUPFAM" id="SSF53098">
    <property type="entry name" value="Ribonuclease H-like"/>
    <property type="match status" value="1"/>
</dbReference>
<dbReference type="InterPro" id="IPR012337">
    <property type="entry name" value="RNaseH-like_sf"/>
</dbReference>